<proteinExistence type="predicted"/>
<sequence>MSTLYQVIMENNHLINISIWVVLIISVFLSKDSPNVQWLAVNILFARTLDIALYEPALKLGGWFYFIMATQNLLLMALIIKRKQVANYIAQFNLSFISRFAQKSAKDFSLTPNELTYILILASAALIQTASLIERGFRKLTDFNPMFIYNVYPSLMHILTILSVLVVFSLVIDAYRGFYTRRDSTSRSSSM</sequence>
<evidence type="ECO:0000313" key="5">
    <source>
        <dbReference type="Proteomes" id="UP001304419"/>
    </source>
</evidence>
<dbReference type="RefSeq" id="WP_193522686.1">
    <property type="nucleotide sequence ID" value="NZ_CBCSDF010000020.1"/>
</dbReference>
<dbReference type="EMBL" id="WEIA01000066">
    <property type="protein sequence ID" value="NLR24453.1"/>
    <property type="molecule type" value="Genomic_DNA"/>
</dbReference>
<dbReference type="AlphaFoldDB" id="A0A8I2H7K3"/>
<feature type="transmembrane region" description="Helical" evidence="1">
    <location>
        <begin position="12"/>
        <end position="29"/>
    </location>
</feature>
<organism evidence="2 4">
    <name type="scientific">Pseudoalteromonas maricaloris</name>
    <dbReference type="NCBI Taxonomy" id="184924"/>
    <lineage>
        <taxon>Bacteria</taxon>
        <taxon>Pseudomonadati</taxon>
        <taxon>Pseudomonadota</taxon>
        <taxon>Gammaproteobacteria</taxon>
        <taxon>Alteromonadales</taxon>
        <taxon>Pseudoalteromonadaceae</taxon>
        <taxon>Pseudoalteromonas</taxon>
    </lineage>
</organism>
<accession>A0A8I2H7K3</accession>
<evidence type="ECO:0000256" key="1">
    <source>
        <dbReference type="SAM" id="Phobius"/>
    </source>
</evidence>
<protein>
    <submittedName>
        <fullName evidence="2">Uncharacterized protein</fullName>
    </submittedName>
</protein>
<feature type="transmembrane region" description="Helical" evidence="1">
    <location>
        <begin position="115"/>
        <end position="133"/>
    </location>
</feature>
<evidence type="ECO:0000313" key="4">
    <source>
        <dbReference type="Proteomes" id="UP000646877"/>
    </source>
</evidence>
<dbReference type="EMBL" id="CP137578">
    <property type="protein sequence ID" value="WOX29266.1"/>
    <property type="molecule type" value="Genomic_DNA"/>
</dbReference>
<keyword evidence="1" id="KW-1133">Transmembrane helix</keyword>
<feature type="transmembrane region" description="Helical" evidence="1">
    <location>
        <begin position="153"/>
        <end position="172"/>
    </location>
</feature>
<reference evidence="3 5" key="2">
    <citation type="submission" date="2023-10" db="EMBL/GenBank/DDBJ databases">
        <title>To unveil natural product biosynthetic capacity in Pseudoalteromonas.</title>
        <authorList>
            <person name="Wang J."/>
        </authorList>
    </citation>
    <scope>NUCLEOTIDE SEQUENCE [LARGE SCALE GENOMIC DNA]</scope>
    <source>
        <strain evidence="3 5">DSM 15914</strain>
    </source>
</reference>
<gene>
    <name evidence="2" type="ORF">F9Y85_24770</name>
    <name evidence="3" type="ORF">R5H13_03055</name>
</gene>
<dbReference type="Proteomes" id="UP000646877">
    <property type="component" value="Unassembled WGS sequence"/>
</dbReference>
<name>A0A8I2H7K3_9GAMM</name>
<feature type="transmembrane region" description="Helical" evidence="1">
    <location>
        <begin position="60"/>
        <end position="80"/>
    </location>
</feature>
<keyword evidence="1" id="KW-0812">Transmembrane</keyword>
<dbReference type="Proteomes" id="UP001304419">
    <property type="component" value="Chromosome 1"/>
</dbReference>
<evidence type="ECO:0000313" key="2">
    <source>
        <dbReference type="EMBL" id="NLR24453.1"/>
    </source>
</evidence>
<keyword evidence="1" id="KW-0472">Membrane</keyword>
<evidence type="ECO:0000313" key="3">
    <source>
        <dbReference type="EMBL" id="WOX29266.1"/>
    </source>
</evidence>
<keyword evidence="5" id="KW-1185">Reference proteome</keyword>
<reference evidence="2" key="1">
    <citation type="submission" date="2019-10" db="EMBL/GenBank/DDBJ databases">
        <authorList>
            <person name="Paulsen S."/>
        </authorList>
    </citation>
    <scope>NUCLEOTIDE SEQUENCE</scope>
    <source>
        <strain evidence="2">LMG 19692</strain>
    </source>
</reference>